<dbReference type="Pfam" id="PF00908">
    <property type="entry name" value="dTDP_sugar_isom"/>
    <property type="match status" value="1"/>
</dbReference>
<keyword evidence="3" id="KW-0413">Isomerase</keyword>
<evidence type="ECO:0000256" key="2">
    <source>
        <dbReference type="PIRSR" id="PIRSR600888-3"/>
    </source>
</evidence>
<comment type="pathway">
    <text evidence="3">Carbohydrate biosynthesis; dTDP-L-rhamnose biosynthesis.</text>
</comment>
<dbReference type="InterPro" id="IPR014710">
    <property type="entry name" value="RmlC-like_jellyroll"/>
</dbReference>
<accession>A0A2V2MR48</accession>
<dbReference type="UniPathway" id="UPA00124"/>
<evidence type="ECO:0000313" key="4">
    <source>
        <dbReference type="EMBL" id="PWR70704.1"/>
    </source>
</evidence>
<dbReference type="GO" id="GO:0005829">
    <property type="term" value="C:cytosol"/>
    <property type="evidence" value="ECO:0007669"/>
    <property type="project" value="TreeGrafter"/>
</dbReference>
<dbReference type="GO" id="GO:0000271">
    <property type="term" value="P:polysaccharide biosynthetic process"/>
    <property type="evidence" value="ECO:0007669"/>
    <property type="project" value="TreeGrafter"/>
</dbReference>
<dbReference type="Proteomes" id="UP000245657">
    <property type="component" value="Unassembled WGS sequence"/>
</dbReference>
<comment type="catalytic activity">
    <reaction evidence="3">
        <text>dTDP-4-dehydro-6-deoxy-alpha-D-glucose = dTDP-4-dehydro-beta-L-rhamnose</text>
        <dbReference type="Rhea" id="RHEA:16969"/>
        <dbReference type="ChEBI" id="CHEBI:57649"/>
        <dbReference type="ChEBI" id="CHEBI:62830"/>
        <dbReference type="EC" id="5.1.3.13"/>
    </reaction>
</comment>
<organism evidence="4 5">
    <name type="scientific">Methanospirillum lacunae</name>
    <dbReference type="NCBI Taxonomy" id="668570"/>
    <lineage>
        <taxon>Archaea</taxon>
        <taxon>Methanobacteriati</taxon>
        <taxon>Methanobacteriota</taxon>
        <taxon>Stenosarchaea group</taxon>
        <taxon>Methanomicrobia</taxon>
        <taxon>Methanomicrobiales</taxon>
        <taxon>Methanospirillaceae</taxon>
        <taxon>Methanospirillum</taxon>
    </lineage>
</organism>
<dbReference type="InterPro" id="IPR000888">
    <property type="entry name" value="RmlC-like"/>
</dbReference>
<reference evidence="4 5" key="1">
    <citation type="submission" date="2018-05" db="EMBL/GenBank/DDBJ databases">
        <title>Draft genome of Methanospirillum lacunae Ki8-1.</title>
        <authorList>
            <person name="Dueholm M.S."/>
            <person name="Nielsen P.H."/>
            <person name="Bakmann L.F."/>
            <person name="Otzen D.E."/>
        </authorList>
    </citation>
    <scope>NUCLEOTIDE SEQUENCE [LARGE SCALE GENOMIC DNA]</scope>
    <source>
        <strain evidence="4 5">Ki8-1</strain>
    </source>
</reference>
<dbReference type="GO" id="GO:0019305">
    <property type="term" value="P:dTDP-rhamnose biosynthetic process"/>
    <property type="evidence" value="ECO:0007669"/>
    <property type="project" value="UniProtKB-UniRule"/>
</dbReference>
<dbReference type="CDD" id="cd00438">
    <property type="entry name" value="cupin_RmlC"/>
    <property type="match status" value="1"/>
</dbReference>
<comment type="function">
    <text evidence="3">Catalyzes the epimerization of the C3' and C5'positions of dTDP-6-deoxy-D-xylo-4-hexulose, forming dTDP-6-deoxy-L-lyxo-4-hexulose.</text>
</comment>
<keyword evidence="5" id="KW-1185">Reference proteome</keyword>
<protein>
    <recommendedName>
        <fullName evidence="3">dTDP-4-dehydrorhamnose 3,5-epimerase</fullName>
        <ecNumber evidence="3">5.1.3.13</ecNumber>
    </recommendedName>
    <alternativeName>
        <fullName evidence="3">Thymidine diphospho-4-keto-rhamnose 3,5-epimerase</fullName>
    </alternativeName>
</protein>
<dbReference type="Gene3D" id="2.60.120.10">
    <property type="entry name" value="Jelly Rolls"/>
    <property type="match status" value="1"/>
</dbReference>
<evidence type="ECO:0000256" key="1">
    <source>
        <dbReference type="PIRSR" id="PIRSR600888-1"/>
    </source>
</evidence>
<gene>
    <name evidence="4" type="primary">rfbC</name>
    <name evidence="4" type="ORF">DK846_13925</name>
</gene>
<dbReference type="PANTHER" id="PTHR21047">
    <property type="entry name" value="DTDP-6-DEOXY-D-GLUCOSE-3,5 EPIMERASE"/>
    <property type="match status" value="1"/>
</dbReference>
<dbReference type="InterPro" id="IPR011051">
    <property type="entry name" value="RmlC_Cupin_sf"/>
</dbReference>
<dbReference type="PANTHER" id="PTHR21047:SF2">
    <property type="entry name" value="THYMIDINE DIPHOSPHO-4-KETO-RHAMNOSE 3,5-EPIMERASE"/>
    <property type="match status" value="1"/>
</dbReference>
<proteinExistence type="inferred from homology"/>
<dbReference type="RefSeq" id="WP_109969576.1">
    <property type="nucleotide sequence ID" value="NZ_CP176093.1"/>
</dbReference>
<feature type="active site" description="Proton acceptor" evidence="1">
    <location>
        <position position="62"/>
    </location>
</feature>
<comment type="similarity">
    <text evidence="3">Belongs to the dTDP-4-dehydrorhamnose 3,5-epimerase family.</text>
</comment>
<dbReference type="EMBL" id="QGMY01000010">
    <property type="protein sequence ID" value="PWR70704.1"/>
    <property type="molecule type" value="Genomic_DNA"/>
</dbReference>
<dbReference type="AlphaFoldDB" id="A0A2V2MR48"/>
<feature type="active site" description="Proton donor" evidence="1">
    <location>
        <position position="132"/>
    </location>
</feature>
<comment type="subunit">
    <text evidence="3">Homodimer.</text>
</comment>
<name>A0A2V2MR48_9EURY</name>
<feature type="site" description="Participates in a stacking interaction with the thymidine ring of dTDP-4-oxo-6-deoxyglucose" evidence="2">
    <location>
        <position position="138"/>
    </location>
</feature>
<sequence length="183" mass="21085">MIFIETSISGVFIVELQRISDERGWFSRLYCAEELVKIMGNRHIAQINHSYTRTSGTIRGLHFQYPPKAEMKLIQCIRGKVFDVVVDIRTNSPTFLKWFGVILSEEEHKMIVIPEGCAHGFQVLSSNSELLYFHTNYYSPECEDGLSVMDPKIAIKWPIQIGEISERDLNHQYINSDFLGVIL</sequence>
<dbReference type="OrthoDB" id="2990at2157"/>
<evidence type="ECO:0000313" key="5">
    <source>
        <dbReference type="Proteomes" id="UP000245657"/>
    </source>
</evidence>
<dbReference type="SUPFAM" id="SSF51182">
    <property type="entry name" value="RmlC-like cupins"/>
    <property type="match status" value="1"/>
</dbReference>
<dbReference type="EC" id="5.1.3.13" evidence="3"/>
<dbReference type="GO" id="GO:0008830">
    <property type="term" value="F:dTDP-4-dehydrorhamnose 3,5-epimerase activity"/>
    <property type="evidence" value="ECO:0007669"/>
    <property type="project" value="UniProtKB-UniRule"/>
</dbReference>
<dbReference type="GeneID" id="97548408"/>
<evidence type="ECO:0000256" key="3">
    <source>
        <dbReference type="RuleBase" id="RU364069"/>
    </source>
</evidence>
<comment type="caution">
    <text evidence="4">The sequence shown here is derived from an EMBL/GenBank/DDBJ whole genome shotgun (WGS) entry which is preliminary data.</text>
</comment>
<dbReference type="NCBIfam" id="TIGR01221">
    <property type="entry name" value="rmlC"/>
    <property type="match status" value="1"/>
</dbReference>